<dbReference type="Proteomes" id="UP000473089">
    <property type="component" value="Unassembled WGS sequence"/>
</dbReference>
<accession>A0A6M0SY39</accession>
<comment type="caution">
    <text evidence="1">The sequence shown here is derived from an EMBL/GenBank/DDBJ whole genome shotgun (WGS) entry which is preliminary data.</text>
</comment>
<dbReference type="InterPro" id="IPR027601">
    <property type="entry name" value="Clo7Bot_mod_Cys"/>
</dbReference>
<dbReference type="AlphaFoldDB" id="A0A6M0SY39"/>
<proteinExistence type="predicted"/>
<dbReference type="NCBIfam" id="TIGR04333">
    <property type="entry name" value="Clo7Bot_mod_Cys"/>
    <property type="match status" value="1"/>
</dbReference>
<organism evidence="1 2">
    <name type="scientific">Clostridium botulinum</name>
    <dbReference type="NCBI Taxonomy" id="1491"/>
    <lineage>
        <taxon>Bacteria</taxon>
        <taxon>Bacillati</taxon>
        <taxon>Bacillota</taxon>
        <taxon>Clostridia</taxon>
        <taxon>Eubacteriales</taxon>
        <taxon>Clostridiaceae</taxon>
        <taxon>Clostridium</taxon>
    </lineage>
</organism>
<protein>
    <submittedName>
        <fullName evidence="1">Clo7bot family Cys-rich peptide</fullName>
    </submittedName>
</protein>
<sequence>MKFIKEPCNKFYLGFCVVCDTNCDNKCSEQCVVVNPK</sequence>
<name>A0A6M0SY39_CLOBO</name>
<evidence type="ECO:0000313" key="2">
    <source>
        <dbReference type="Proteomes" id="UP000473089"/>
    </source>
</evidence>
<reference evidence="1 2" key="1">
    <citation type="submission" date="2019-02" db="EMBL/GenBank/DDBJ databases">
        <title>Genome sequencing of Clostridium botulinum clinical isolates.</title>
        <authorList>
            <person name="Brunt J."/>
            <person name="Van Vliet A.H.M."/>
            <person name="Stringer S.C."/>
            <person name="Grant K.A."/>
            <person name="Carter A.C."/>
            <person name="Peck M.W."/>
        </authorList>
    </citation>
    <scope>NUCLEOTIDE SEQUENCE [LARGE SCALE GENOMIC DNA]</scope>
    <source>
        <strain evidence="1 2">R1125/03</strain>
    </source>
</reference>
<gene>
    <name evidence="1" type="ORF">EXM42_04175</name>
</gene>
<dbReference type="EMBL" id="SGJP01000006">
    <property type="protein sequence ID" value="NFA59620.1"/>
    <property type="molecule type" value="Genomic_DNA"/>
</dbReference>
<evidence type="ECO:0000313" key="1">
    <source>
        <dbReference type="EMBL" id="NFA59620.1"/>
    </source>
</evidence>